<sequence length="1568" mass="180573">MAQPEKALLSLADPFDEDETERAFLLSKPTCFLIVGKPGTGKATLGKKLSQSWNCIFIEAKELINEHIKLETEKGVMIQELLYKGQSIRDELIIQLMVDKINSAEVAHNGYVLCGLPSLSEEFIKIPEQIELMKNFKLQPDVIINIKCPDKDLVRRLSGLKQDPGTSRVYKREEWDPALKEKRQPQEEGEEEELEEEEEEFDNSKEFLNQLVYRPEDFPENVDERIRLYKDTILRPVEDLMIDHDPQYLIEIDGNKKSEELFESVLSRLEALDLRHGAVVMKLHGAEEEESVESLEGDELMRTLSSYRMMAPKYRWRRSRWGTYCPVALKEGYIKKGLAEFAVSFLDKMYVLSSEESLMKFIQNPRPYLLPPMPLPPCKVAVLGPKSSGKTTLCNLIANKYSGKVFDMSVLIIPYIEEAKQNALVKASEEATEKAIEAVKQKLQHDKLLKAQVHEEEVTVDHPEVQKMVEETIRIVQETPVTLTPDVYVSALDKAISEFNAENKERFPGAPTVGGWVLDNFPNSPNYWIPLAEKGLLPDTVICLKNPVDNGKYLLNRLYFLNKEEIDNTILQRLQKDRERKLQEEEEARKEQQDIIRLQEEDRKKKEEMQKLIANAEELQTEIILPEVPEGGYPDVPEMEPLKQLISTFNEEWQLLEPVFADSSLVGVTFLEIADKSAEALLQDSVTSMESKFDIDEEAEDTQAELEAEEENEDEEGEDDEAVNSEKKKHYGDSKHFCPVALKDNRILYPGQMDYAAIYREKTYYCSSPEARKRFLENPQYYVAHEEPLQAPPLRVLLIGTSGSGKTVNSRWLADKLGLFHIQFKEHLQEIMLAKLEKKIGPQFEEDKVEDDSEEESILLQLEHEDTDEKKKEDNVPQEEVVLTEGEEAVKSYLADNEPLPTEVLDQLVVDWWTKEPFQSAGFVLDGFPSTVEEAQYIGDRGLFPDIAVFLEADESDICDRLLPPRMAKWQERRQKQEERKQRLRDMKKKIRDEQIAKRRAELLAEQKINQEETSQKDAEGSDNEEEEEEEEEEVDNIELILAEEFPEEEEEEQEEEEQEEDAIERMKTEIGEKCESDAESLQSVKIFTQLYGLQHLSLGHAIRSVLENQPYTELASDIKGHLKKGLVVPDDLAIRCLEIAMMDLRCNTIGVVIDGYPATKQQADLLEACSIIPIKIFELELPVKEVLKRGLQDRKDAKSRPYPVHDSAQILSVRNSNYKQEINRIKDFYSTQHQNWCEIDAMRSKWWVANKIIEEVNKSISQIRTYLQRIKEGKAAAIADFCISPHELLSRLGEFGQYCPVSLAQRGELVDCSVTSSLQFAAEFRGHYYKMASQEELAAFLQAPEQYVPPLAPCPLPPSEMLPRKLTVADVKSKFPKNAEMKGYCPVTYVDGKKCYEALVSGHIEHAVEYRDKIYIFESERKLQRFMKLPEKYWDHKLPSKLPPKMEPIMLTSLPLTGYLEQGAATALIKALNDVGCLKPKYPFLSVKRSALLYIAYHLKAYNPRNSDFIRKKYKKKMEQFLECCELITYLGNKMTRKYKAPQKRPVDFDYKVQSFFSLRNVDPTCI</sequence>
<feature type="compositionally biased region" description="Basic and acidic residues" evidence="5">
    <location>
        <begin position="1005"/>
        <end position="1020"/>
    </location>
</feature>
<feature type="compositionally biased region" description="Acidic residues" evidence="5">
    <location>
        <begin position="187"/>
        <end position="201"/>
    </location>
</feature>
<name>A0AAV7CBR8_ENGPU</name>
<keyword evidence="2" id="KW-0547">Nucleotide-binding</keyword>
<keyword evidence="1" id="KW-0808">Transferase</keyword>
<dbReference type="Pfam" id="PF00406">
    <property type="entry name" value="ADK"/>
    <property type="match status" value="2"/>
</dbReference>
<evidence type="ECO:0000256" key="4">
    <source>
        <dbReference type="SAM" id="Coils"/>
    </source>
</evidence>
<evidence type="ECO:0000256" key="3">
    <source>
        <dbReference type="ARBA" id="ARBA00022777"/>
    </source>
</evidence>
<dbReference type="CDD" id="cd22249">
    <property type="entry name" value="UDM1_RNF168_RNF169-like"/>
    <property type="match status" value="1"/>
</dbReference>
<feature type="region of interest" description="Disordered" evidence="5">
    <location>
        <begin position="1005"/>
        <end position="1064"/>
    </location>
</feature>
<keyword evidence="7" id="KW-1185">Reference proteome</keyword>
<feature type="compositionally biased region" description="Basic and acidic residues" evidence="5">
    <location>
        <begin position="170"/>
        <end position="186"/>
    </location>
</feature>
<reference evidence="6" key="1">
    <citation type="thesis" date="2020" institute="ProQuest LLC" country="789 East Eisenhower Parkway, Ann Arbor, MI, USA">
        <title>Comparative Genomics and Chromosome Evolution.</title>
        <authorList>
            <person name="Mudd A.B."/>
        </authorList>
    </citation>
    <scope>NUCLEOTIDE SEQUENCE</scope>
    <source>
        <strain evidence="6">237g6f4</strain>
        <tissue evidence="6">Blood</tissue>
    </source>
</reference>
<gene>
    <name evidence="6" type="ORF">GDO81_008055</name>
</gene>
<feature type="region of interest" description="Disordered" evidence="5">
    <location>
        <begin position="690"/>
        <end position="730"/>
    </location>
</feature>
<dbReference type="GO" id="GO:0019205">
    <property type="term" value="F:nucleobase-containing compound kinase activity"/>
    <property type="evidence" value="ECO:0007669"/>
    <property type="project" value="InterPro"/>
</dbReference>
<accession>A0AAV7CBR8</accession>
<feature type="compositionally biased region" description="Acidic residues" evidence="5">
    <location>
        <begin position="1045"/>
        <end position="1063"/>
    </location>
</feature>
<evidence type="ECO:0008006" key="8">
    <source>
        <dbReference type="Google" id="ProtNLM"/>
    </source>
</evidence>
<dbReference type="Gene3D" id="3.40.50.300">
    <property type="entry name" value="P-loop containing nucleotide triphosphate hydrolases"/>
    <property type="match status" value="4"/>
</dbReference>
<keyword evidence="4" id="KW-0175">Coiled coil</keyword>
<dbReference type="EMBL" id="WNYA01000003">
    <property type="protein sequence ID" value="KAG8582448.1"/>
    <property type="molecule type" value="Genomic_DNA"/>
</dbReference>
<dbReference type="SUPFAM" id="SSF52540">
    <property type="entry name" value="P-loop containing nucleoside triphosphate hydrolases"/>
    <property type="match status" value="4"/>
</dbReference>
<evidence type="ECO:0000313" key="7">
    <source>
        <dbReference type="Proteomes" id="UP000824782"/>
    </source>
</evidence>
<protein>
    <recommendedName>
        <fullName evidence="8">Nucleoside-diphosphate kinase</fullName>
    </recommendedName>
</protein>
<feature type="compositionally biased region" description="Acidic residues" evidence="5">
    <location>
        <begin position="695"/>
        <end position="723"/>
    </location>
</feature>
<dbReference type="PANTHER" id="PTHR23359">
    <property type="entry name" value="NUCLEOTIDE KINASE"/>
    <property type="match status" value="1"/>
</dbReference>
<comment type="caution">
    <text evidence="6">The sequence shown here is derived from an EMBL/GenBank/DDBJ whole genome shotgun (WGS) entry which is preliminary data.</text>
</comment>
<dbReference type="GO" id="GO:0005524">
    <property type="term" value="F:ATP binding"/>
    <property type="evidence" value="ECO:0007669"/>
    <property type="project" value="InterPro"/>
</dbReference>
<dbReference type="InterPro" id="IPR027417">
    <property type="entry name" value="P-loop_NTPase"/>
</dbReference>
<dbReference type="GO" id="GO:0006139">
    <property type="term" value="P:nucleobase-containing compound metabolic process"/>
    <property type="evidence" value="ECO:0007669"/>
    <property type="project" value="InterPro"/>
</dbReference>
<evidence type="ECO:0000256" key="5">
    <source>
        <dbReference type="SAM" id="MobiDB-lite"/>
    </source>
</evidence>
<feature type="compositionally biased region" description="Acidic residues" evidence="5">
    <location>
        <begin position="1021"/>
        <end position="1037"/>
    </location>
</feature>
<evidence type="ECO:0000256" key="1">
    <source>
        <dbReference type="ARBA" id="ARBA00022679"/>
    </source>
</evidence>
<dbReference type="Proteomes" id="UP000824782">
    <property type="component" value="Unassembled WGS sequence"/>
</dbReference>
<proteinExistence type="predicted"/>
<feature type="coiled-coil region" evidence="4">
    <location>
        <begin position="571"/>
        <end position="622"/>
    </location>
</feature>
<evidence type="ECO:0000256" key="2">
    <source>
        <dbReference type="ARBA" id="ARBA00022741"/>
    </source>
</evidence>
<dbReference type="InterPro" id="IPR000850">
    <property type="entry name" value="Adenylat/UMP-CMP_kin"/>
</dbReference>
<feature type="region of interest" description="Disordered" evidence="5">
    <location>
        <begin position="163"/>
        <end position="201"/>
    </location>
</feature>
<evidence type="ECO:0000313" key="6">
    <source>
        <dbReference type="EMBL" id="KAG8582448.1"/>
    </source>
</evidence>
<keyword evidence="3" id="KW-0418">Kinase</keyword>
<organism evidence="6 7">
    <name type="scientific">Engystomops pustulosus</name>
    <name type="common">Tungara frog</name>
    <name type="synonym">Physalaemus pustulosus</name>
    <dbReference type="NCBI Taxonomy" id="76066"/>
    <lineage>
        <taxon>Eukaryota</taxon>
        <taxon>Metazoa</taxon>
        <taxon>Chordata</taxon>
        <taxon>Craniata</taxon>
        <taxon>Vertebrata</taxon>
        <taxon>Euteleostomi</taxon>
        <taxon>Amphibia</taxon>
        <taxon>Batrachia</taxon>
        <taxon>Anura</taxon>
        <taxon>Neobatrachia</taxon>
        <taxon>Hyloidea</taxon>
        <taxon>Leptodactylidae</taxon>
        <taxon>Leiuperinae</taxon>
        <taxon>Engystomops</taxon>
    </lineage>
</organism>